<accession>A0A9E8A209</accession>
<geneLocation type="plasmid" evidence="2">
    <name>pNBC436</name>
</geneLocation>
<reference evidence="2" key="1">
    <citation type="submission" date="2022-08" db="EMBL/GenBank/DDBJ databases">
        <title>Complete Genome Sequences of 2 Bosea sp. soil isolates.</title>
        <authorList>
            <person name="Alvarez Arevalo M."/>
            <person name="Sterndorff E.B."/>
            <person name="Faurdal D."/>
            <person name="Joergensen T.S."/>
            <person name="Weber T."/>
        </authorList>
    </citation>
    <scope>NUCLEOTIDE SEQUENCE</scope>
    <source>
        <strain evidence="2">NBC_00436</strain>
        <plasmid evidence="2">pNBC436</plasmid>
    </source>
</reference>
<dbReference type="AlphaFoldDB" id="A0A9E8A209"/>
<protein>
    <submittedName>
        <fullName evidence="2">Uncharacterized protein</fullName>
    </submittedName>
</protein>
<keyword evidence="2" id="KW-0614">Plasmid</keyword>
<evidence type="ECO:0000313" key="2">
    <source>
        <dbReference type="EMBL" id="UZF90076.1"/>
    </source>
</evidence>
<keyword evidence="1" id="KW-0732">Signal</keyword>
<evidence type="ECO:0000256" key="1">
    <source>
        <dbReference type="SAM" id="SignalP"/>
    </source>
</evidence>
<organism evidence="2">
    <name type="scientific">Bosea sp. NBC_00436</name>
    <dbReference type="NCBI Taxonomy" id="2969620"/>
    <lineage>
        <taxon>Bacteria</taxon>
        <taxon>Pseudomonadati</taxon>
        <taxon>Pseudomonadota</taxon>
        <taxon>Alphaproteobacteria</taxon>
        <taxon>Hyphomicrobiales</taxon>
        <taxon>Boseaceae</taxon>
        <taxon>Bosea</taxon>
    </lineage>
</organism>
<feature type="signal peptide" evidence="1">
    <location>
        <begin position="1"/>
        <end position="21"/>
    </location>
</feature>
<gene>
    <name evidence="2" type="ORF">NWE54_27705</name>
</gene>
<proteinExistence type="predicted"/>
<name>A0A9E8A209_9HYPH</name>
<sequence>MLARSIMALGAALFSSPPGLAQVRSTEPGKWRPVVYADLQLPGETALPYASLWADELRRNNDAYKARGDRRFLVANAPAAESHIVIRSPERVVVLSVLHTVTACTVLRRDVSHATLKSCPMRLAIYENGQSRVADAGKGCFIEYAASQGGSVPDMVRNAALAAYDVENRTIRAGIVFQGQAVDECQFRVPIPRS</sequence>
<dbReference type="EMBL" id="CP102775">
    <property type="protein sequence ID" value="UZF90076.1"/>
    <property type="molecule type" value="Genomic_DNA"/>
</dbReference>
<feature type="chain" id="PRO_5038717832" evidence="1">
    <location>
        <begin position="22"/>
        <end position="194"/>
    </location>
</feature>